<evidence type="ECO:0000313" key="2">
    <source>
        <dbReference type="Proteomes" id="UP000250078"/>
    </source>
</evidence>
<dbReference type="EMBL" id="KV748260">
    <property type="protein sequence ID" value="OCK87496.1"/>
    <property type="molecule type" value="Genomic_DNA"/>
</dbReference>
<keyword evidence="2" id="KW-1185">Reference proteome</keyword>
<reference evidence="1 2" key="1">
    <citation type="journal article" date="2016" name="Nat. Commun.">
        <title>Ectomycorrhizal ecology is imprinted in the genome of the dominant symbiotic fungus Cenococcum geophilum.</title>
        <authorList>
            <consortium name="DOE Joint Genome Institute"/>
            <person name="Peter M."/>
            <person name="Kohler A."/>
            <person name="Ohm R.A."/>
            <person name="Kuo A."/>
            <person name="Krutzmann J."/>
            <person name="Morin E."/>
            <person name="Arend M."/>
            <person name="Barry K.W."/>
            <person name="Binder M."/>
            <person name="Choi C."/>
            <person name="Clum A."/>
            <person name="Copeland A."/>
            <person name="Grisel N."/>
            <person name="Haridas S."/>
            <person name="Kipfer T."/>
            <person name="LaButti K."/>
            <person name="Lindquist E."/>
            <person name="Lipzen A."/>
            <person name="Maire R."/>
            <person name="Meier B."/>
            <person name="Mihaltcheva S."/>
            <person name="Molinier V."/>
            <person name="Murat C."/>
            <person name="Poggeler S."/>
            <person name="Quandt C.A."/>
            <person name="Sperisen C."/>
            <person name="Tritt A."/>
            <person name="Tisserant E."/>
            <person name="Crous P.W."/>
            <person name="Henrissat B."/>
            <person name="Nehls U."/>
            <person name="Egli S."/>
            <person name="Spatafora J.W."/>
            <person name="Grigoriev I.V."/>
            <person name="Martin F.M."/>
        </authorList>
    </citation>
    <scope>NUCLEOTIDE SEQUENCE [LARGE SCALE GENOMIC DNA]</scope>
    <source>
        <strain evidence="1 2">1.58</strain>
    </source>
</reference>
<name>A0ACC8EMM8_9PEZI</name>
<proteinExistence type="predicted"/>
<sequence length="220" mass="23929">MVLPRHSAFRMPLATRFARPARIIRSAEQQPWQCVFQHTARRGYASAGHSLKKSSDLPWLLSAIAITVPSTWYILQSNPSGGHDHDDSHDHDAGHGEEKHEETEGESKEEQPEASEKGESASEEKPKEGEKPAQLADDSKKPDDSKPRDEPAPVEPAKSSNEMSGKQEGISNADTGHSELGKKLPEVSKRGEGAPESAKNKGTVSTDRPQLVNITKAESG</sequence>
<organism evidence="1 2">
    <name type="scientific">Cenococcum geophilum 1.58</name>
    <dbReference type="NCBI Taxonomy" id="794803"/>
    <lineage>
        <taxon>Eukaryota</taxon>
        <taxon>Fungi</taxon>
        <taxon>Dikarya</taxon>
        <taxon>Ascomycota</taxon>
        <taxon>Pezizomycotina</taxon>
        <taxon>Dothideomycetes</taxon>
        <taxon>Pleosporomycetidae</taxon>
        <taxon>Gloniales</taxon>
        <taxon>Gloniaceae</taxon>
        <taxon>Cenococcum</taxon>
    </lineage>
</organism>
<protein>
    <submittedName>
        <fullName evidence="1">Uncharacterized protein</fullName>
    </submittedName>
</protein>
<evidence type="ECO:0000313" key="1">
    <source>
        <dbReference type="EMBL" id="OCK87496.1"/>
    </source>
</evidence>
<accession>A0ACC8EMM8</accession>
<gene>
    <name evidence="1" type="ORF">K441DRAFT_701212</name>
</gene>
<dbReference type="Proteomes" id="UP000250078">
    <property type="component" value="Unassembled WGS sequence"/>
</dbReference>